<dbReference type="InterPro" id="IPR004963">
    <property type="entry name" value="PAE/NOTUM"/>
</dbReference>
<evidence type="ECO:0000313" key="7">
    <source>
        <dbReference type="Proteomes" id="UP001420932"/>
    </source>
</evidence>
<organism evidence="6 7">
    <name type="scientific">Stephania yunnanensis</name>
    <dbReference type="NCBI Taxonomy" id="152371"/>
    <lineage>
        <taxon>Eukaryota</taxon>
        <taxon>Viridiplantae</taxon>
        <taxon>Streptophyta</taxon>
        <taxon>Embryophyta</taxon>
        <taxon>Tracheophyta</taxon>
        <taxon>Spermatophyta</taxon>
        <taxon>Magnoliopsida</taxon>
        <taxon>Ranunculales</taxon>
        <taxon>Menispermaceae</taxon>
        <taxon>Menispermoideae</taxon>
        <taxon>Cissampelideae</taxon>
        <taxon>Stephania</taxon>
    </lineage>
</organism>
<dbReference type="AlphaFoldDB" id="A0AAP0PFB7"/>
<comment type="similarity">
    <text evidence="3 5">Belongs to the pectinacetylesterase family.</text>
</comment>
<dbReference type="Proteomes" id="UP001420932">
    <property type="component" value="Unassembled WGS sequence"/>
</dbReference>
<keyword evidence="7" id="KW-1185">Reference proteome</keyword>
<sequence>MEIETEIETELNSAVSSAVAGCRPTLSTMPKKKRFYSYRSMSMKPKECLRSDNFDVMLSLELHDVPNPLIQANLDKGLNDIANRLMFALHIRGGYLACSGVHCLLISLDHIELQRSLWTFLKGQFLGEFLWFCCLWEILIENGIREAVKLSTVLSVALSVGDWFFARVGVSAIDCPYPCDNTCHNLVFK</sequence>
<keyword evidence="5" id="KW-0378">Hydrolase</keyword>
<comment type="caution">
    <text evidence="6">The sequence shown here is derived from an EMBL/GenBank/DDBJ whole genome shotgun (WGS) entry which is preliminary data.</text>
</comment>
<evidence type="ECO:0000256" key="3">
    <source>
        <dbReference type="ARBA" id="ARBA00005784"/>
    </source>
</evidence>
<evidence type="ECO:0000313" key="6">
    <source>
        <dbReference type="EMBL" id="KAK9143048.1"/>
    </source>
</evidence>
<keyword evidence="5" id="KW-0964">Secreted</keyword>
<evidence type="ECO:0000256" key="4">
    <source>
        <dbReference type="ARBA" id="ARBA00022512"/>
    </source>
</evidence>
<comment type="function">
    <text evidence="1 5">Hydrolyzes acetyl esters in homogalacturonan regions of pectin. In type I primary cell wall, galacturonic acid residues of pectin can be acetylated at the O-2 and O-3 positions. Decreasing the degree of acetylation of pectin gels in vitro alters their physical properties.</text>
</comment>
<dbReference type="EC" id="3.1.1.-" evidence="5"/>
<keyword evidence="5" id="KW-0961">Cell wall biogenesis/degradation</keyword>
<evidence type="ECO:0000256" key="1">
    <source>
        <dbReference type="ARBA" id="ARBA00003534"/>
    </source>
</evidence>
<gene>
    <name evidence="6" type="ORF">Syun_012448</name>
</gene>
<dbReference type="Pfam" id="PF03283">
    <property type="entry name" value="PAE"/>
    <property type="match status" value="1"/>
</dbReference>
<proteinExistence type="inferred from homology"/>
<accession>A0AAP0PFB7</accession>
<dbReference type="EMBL" id="JBBNAF010000005">
    <property type="protein sequence ID" value="KAK9143048.1"/>
    <property type="molecule type" value="Genomic_DNA"/>
</dbReference>
<comment type="subcellular location">
    <subcellularLocation>
        <location evidence="2 5">Secreted</location>
        <location evidence="2 5">Cell wall</location>
    </subcellularLocation>
</comment>
<evidence type="ECO:0000256" key="2">
    <source>
        <dbReference type="ARBA" id="ARBA00004191"/>
    </source>
</evidence>
<reference evidence="6 7" key="1">
    <citation type="submission" date="2024-01" db="EMBL/GenBank/DDBJ databases">
        <title>Genome assemblies of Stephania.</title>
        <authorList>
            <person name="Yang L."/>
        </authorList>
    </citation>
    <scope>NUCLEOTIDE SEQUENCE [LARGE SCALE GENOMIC DNA]</scope>
    <source>
        <strain evidence="6">YNDBR</strain>
        <tissue evidence="6">Leaf</tissue>
    </source>
</reference>
<name>A0AAP0PFB7_9MAGN</name>
<evidence type="ECO:0000256" key="5">
    <source>
        <dbReference type="RuleBase" id="RU363114"/>
    </source>
</evidence>
<protein>
    <recommendedName>
        <fullName evidence="5">Pectin acetylesterase</fullName>
        <ecNumber evidence="5">3.1.1.-</ecNumber>
    </recommendedName>
</protein>
<keyword evidence="4 5" id="KW-0134">Cell wall</keyword>